<reference evidence="2 4" key="2">
    <citation type="journal article" date="2013" name="Nature">
        <title>Insights into bilaterian evolution from three spiralian genomes.</title>
        <authorList>
            <person name="Simakov O."/>
            <person name="Marletaz F."/>
            <person name="Cho S.J."/>
            <person name="Edsinger-Gonzales E."/>
            <person name="Havlak P."/>
            <person name="Hellsten U."/>
            <person name="Kuo D.H."/>
            <person name="Larsson T."/>
            <person name="Lv J."/>
            <person name="Arendt D."/>
            <person name="Savage R."/>
            <person name="Osoegawa K."/>
            <person name="de Jong P."/>
            <person name="Grimwood J."/>
            <person name="Chapman J.A."/>
            <person name="Shapiro H."/>
            <person name="Aerts A."/>
            <person name="Otillar R.P."/>
            <person name="Terry A.Y."/>
            <person name="Boore J.L."/>
            <person name="Grigoriev I.V."/>
            <person name="Lindberg D.R."/>
            <person name="Seaver E.C."/>
            <person name="Weisblat D.A."/>
            <person name="Putnam N.H."/>
            <person name="Rokhsar D.S."/>
        </authorList>
    </citation>
    <scope>NUCLEOTIDE SEQUENCE</scope>
    <source>
        <strain evidence="2 4">I ESC-2004</strain>
    </source>
</reference>
<evidence type="ECO:0000313" key="3">
    <source>
        <dbReference type="EnsemblMetazoa" id="CapteP197776"/>
    </source>
</evidence>
<keyword evidence="1" id="KW-0732">Signal</keyword>
<reference evidence="3" key="3">
    <citation type="submission" date="2015-06" db="UniProtKB">
        <authorList>
            <consortium name="EnsemblMetazoa"/>
        </authorList>
    </citation>
    <scope>IDENTIFICATION</scope>
</reference>
<protein>
    <recommendedName>
        <fullName evidence="5">Peptidase C51 domain-containing protein</fullName>
    </recommendedName>
</protein>
<organism evidence="2">
    <name type="scientific">Capitella teleta</name>
    <name type="common">Polychaete worm</name>
    <dbReference type="NCBI Taxonomy" id="283909"/>
    <lineage>
        <taxon>Eukaryota</taxon>
        <taxon>Metazoa</taxon>
        <taxon>Spiralia</taxon>
        <taxon>Lophotrochozoa</taxon>
        <taxon>Annelida</taxon>
        <taxon>Polychaeta</taxon>
        <taxon>Sedentaria</taxon>
        <taxon>Scolecida</taxon>
        <taxon>Capitellidae</taxon>
        <taxon>Capitella</taxon>
    </lineage>
</organism>
<evidence type="ECO:0000313" key="4">
    <source>
        <dbReference type="Proteomes" id="UP000014760"/>
    </source>
</evidence>
<dbReference type="AlphaFoldDB" id="R7TJV7"/>
<keyword evidence="4" id="KW-1185">Reference proteome</keyword>
<dbReference type="Proteomes" id="UP000014760">
    <property type="component" value="Unassembled WGS sequence"/>
</dbReference>
<dbReference type="OrthoDB" id="6142777at2759"/>
<dbReference type="EnsemblMetazoa" id="CapteT197776">
    <property type="protein sequence ID" value="CapteP197776"/>
    <property type="gene ID" value="CapteG197776"/>
</dbReference>
<evidence type="ECO:0008006" key="5">
    <source>
        <dbReference type="Google" id="ProtNLM"/>
    </source>
</evidence>
<evidence type="ECO:0000313" key="2">
    <source>
        <dbReference type="EMBL" id="ELT94004.1"/>
    </source>
</evidence>
<feature type="chain" id="PRO_5008787071" description="Peptidase C51 domain-containing protein" evidence="1">
    <location>
        <begin position="23"/>
        <end position="238"/>
    </location>
</feature>
<feature type="signal peptide" evidence="1">
    <location>
        <begin position="1"/>
        <end position="22"/>
    </location>
</feature>
<dbReference type="EMBL" id="KB309538">
    <property type="protein sequence ID" value="ELT94004.1"/>
    <property type="molecule type" value="Genomic_DNA"/>
</dbReference>
<accession>R7TJV7</accession>
<proteinExistence type="predicted"/>
<reference evidence="4" key="1">
    <citation type="submission" date="2012-12" db="EMBL/GenBank/DDBJ databases">
        <authorList>
            <person name="Hellsten U."/>
            <person name="Grimwood J."/>
            <person name="Chapman J.A."/>
            <person name="Shapiro H."/>
            <person name="Aerts A."/>
            <person name="Otillar R.P."/>
            <person name="Terry A.Y."/>
            <person name="Boore J.L."/>
            <person name="Simakov O."/>
            <person name="Marletaz F."/>
            <person name="Cho S.-J."/>
            <person name="Edsinger-Gonzales E."/>
            <person name="Havlak P."/>
            <person name="Kuo D.-H."/>
            <person name="Larsson T."/>
            <person name="Lv J."/>
            <person name="Arendt D."/>
            <person name="Savage R."/>
            <person name="Osoegawa K."/>
            <person name="de Jong P."/>
            <person name="Lindberg D.R."/>
            <person name="Seaver E.C."/>
            <person name="Weisblat D.A."/>
            <person name="Putnam N.H."/>
            <person name="Grigoriev I.V."/>
            <person name="Rokhsar D.S."/>
        </authorList>
    </citation>
    <scope>NUCLEOTIDE SEQUENCE</scope>
    <source>
        <strain evidence="4">I ESC-2004</strain>
    </source>
</reference>
<sequence length="238" mass="25826">MKPTFVLTVFAVLAVGASYSEASSIYDNLEDVELYIEERLSGAGSNTTATPVSSKGAAIAKKAQSYLHDTKWSKASSHSVGAGKHKCNIFIAEVIKEAGGSVPHRLRQQYFIQTKSVFGIKAVAIRKNSSLIKWDIAVGKAGFHEAYDDLMTLHIHFWWSPIGANEWANTTSSYLCDDKCWVLVTSPQNGDVAAGYGHVGIVTGPATTTSAGEFAVVTNDWGFGNPPRQAQAFWRYIC</sequence>
<dbReference type="EMBL" id="AMQN01002552">
    <property type="status" value="NOT_ANNOTATED_CDS"/>
    <property type="molecule type" value="Genomic_DNA"/>
</dbReference>
<dbReference type="HOGENOM" id="CLU_1166801_0_0_1"/>
<gene>
    <name evidence="2" type="ORF">CAPTEDRAFT_197776</name>
</gene>
<evidence type="ECO:0000256" key="1">
    <source>
        <dbReference type="SAM" id="SignalP"/>
    </source>
</evidence>
<name>R7TJV7_CAPTE</name>